<protein>
    <submittedName>
        <fullName evidence="2">Uncharacterized protein</fullName>
    </submittedName>
</protein>
<proteinExistence type="predicted"/>
<gene>
    <name evidence="2" type="ORF">DL764_000442</name>
</gene>
<feature type="region of interest" description="Disordered" evidence="1">
    <location>
        <begin position="1"/>
        <end position="45"/>
    </location>
</feature>
<evidence type="ECO:0000313" key="3">
    <source>
        <dbReference type="Proteomes" id="UP000293360"/>
    </source>
</evidence>
<organism evidence="2 3">
    <name type="scientific">Monosporascus ibericus</name>
    <dbReference type="NCBI Taxonomy" id="155417"/>
    <lineage>
        <taxon>Eukaryota</taxon>
        <taxon>Fungi</taxon>
        <taxon>Dikarya</taxon>
        <taxon>Ascomycota</taxon>
        <taxon>Pezizomycotina</taxon>
        <taxon>Sordariomycetes</taxon>
        <taxon>Xylariomycetidae</taxon>
        <taxon>Xylariales</taxon>
        <taxon>Xylariales incertae sedis</taxon>
        <taxon>Monosporascus</taxon>
    </lineage>
</organism>
<dbReference type="AlphaFoldDB" id="A0A4Q4TYS3"/>
<dbReference type="EMBL" id="QJNU01000012">
    <property type="protein sequence ID" value="RYP10820.1"/>
    <property type="molecule type" value="Genomic_DNA"/>
</dbReference>
<dbReference type="Proteomes" id="UP000293360">
    <property type="component" value="Unassembled WGS sequence"/>
</dbReference>
<accession>A0A4Q4TYS3</accession>
<comment type="caution">
    <text evidence="2">The sequence shown here is derived from an EMBL/GenBank/DDBJ whole genome shotgun (WGS) entry which is preliminary data.</text>
</comment>
<dbReference type="OrthoDB" id="5296889at2759"/>
<sequence>MFPLPNSCPDDGLMDASRASKRRRSVSAHDECLTPASRIARPAPSQSSISDVFRASSSEKSYTSALRTIDKVYGQWLKKYKPSAGQFLAFNLVLDIGKYASGDIDYGPKFSGHGGTRVPFRAMDQLLEDIIQARLRQDPATLKAEEPLAMAPAAIDMGTSHKKFQELLKPKGILNKKQETQRIALRRADQHLLKERQRSRRMHAVDWVGNALNDLCETRERIEAWGIVGHSFTGSILRLCGIKGWMCPKPSITGIVGENWSM</sequence>
<reference evidence="2 3" key="1">
    <citation type="submission" date="2018-06" db="EMBL/GenBank/DDBJ databases">
        <title>Complete Genomes of Monosporascus.</title>
        <authorList>
            <person name="Robinson A.J."/>
            <person name="Natvig D.O."/>
        </authorList>
    </citation>
    <scope>NUCLEOTIDE SEQUENCE [LARGE SCALE GENOMIC DNA]</scope>
    <source>
        <strain evidence="2 3">CBS 110550</strain>
    </source>
</reference>
<evidence type="ECO:0000256" key="1">
    <source>
        <dbReference type="SAM" id="MobiDB-lite"/>
    </source>
</evidence>
<keyword evidence="3" id="KW-1185">Reference proteome</keyword>
<name>A0A4Q4TYS3_9PEZI</name>
<evidence type="ECO:0000313" key="2">
    <source>
        <dbReference type="EMBL" id="RYP10820.1"/>
    </source>
</evidence>